<dbReference type="InterPro" id="IPR021858">
    <property type="entry name" value="Fun_TF"/>
</dbReference>
<accession>A0A9W4WJU4</accession>
<evidence type="ECO:0000313" key="6">
    <source>
        <dbReference type="Proteomes" id="UP001152533"/>
    </source>
</evidence>
<sequence length="693" mass="77790">MQSQARLNAPSRKRTKTFTGCWTCRGRKVKCDEIRPHCRECRARNLQCEGYGARLQWLSPDTGVPTRKGSLGPEEAGFPSRRELPLSPIKQVLSWSQVDGILKTIESFDAASSCGENGHLHVQNFGVFMATRALESNDFGLNEDVMPNGHIETNISNQTPGSDLDDHHSPPHVVNSQTPDGFASPSNSEAAVAWELCNLHEHQARRPSVIRHWQPQTLSDGASKIKAIRTSSSQISETEQSPPQYQRQHTGIILPKSPPMSIFPSQDRFLMHHYVHTVVNIFCVIDNAKSPWKTIHIPRAIQGIGEMDVMGSTSRVRSALRNALLSISAFFLANVRASESHPNEAVKWVEEAMQYRYNAIGLLKQAVESDLYSGGKPKYKEYLATMLSMITINIMSGDTSTCAVHLDGAKQLISHNRKSRVSGKTRALHRIYFYLRVIYESTAIHPSGGDVHASPAREASDQSEAYISADLRDSHSEDQSEEPTEMASFECIYGIPRSLLLLLKDTTNLIKQVSQARESGQSSEISESLKSQCDSLEKSILDWSLEDELARCRQTSTSTSFDIIFNQTKSFHNALIIYFAQNIHLLSFRYLRQYVEAVLQGIEAIENIKTDNNILAAPIFWPAFIAATEAFDPQQQTRFRKWYERVAIYGIKAVRTGSRVVYEVWDRGPSTDGRVTSLWRTIIEQTGETLMLT</sequence>
<reference evidence="5" key="1">
    <citation type="submission" date="2022-08" db="EMBL/GenBank/DDBJ databases">
        <authorList>
            <person name="Giroux E."/>
            <person name="Giroux E."/>
        </authorList>
    </citation>
    <scope>NUCLEOTIDE SEQUENCE</scope>
    <source>
        <strain evidence="5">H1091258</strain>
    </source>
</reference>
<dbReference type="SUPFAM" id="SSF57701">
    <property type="entry name" value="Zn2/Cys6 DNA-binding domain"/>
    <property type="match status" value="1"/>
</dbReference>
<dbReference type="GO" id="GO:0000981">
    <property type="term" value="F:DNA-binding transcription factor activity, RNA polymerase II-specific"/>
    <property type="evidence" value="ECO:0007669"/>
    <property type="project" value="InterPro"/>
</dbReference>
<comment type="caution">
    <text evidence="5">The sequence shown here is derived from an EMBL/GenBank/DDBJ whole genome shotgun (WGS) entry which is preliminary data.</text>
</comment>
<dbReference type="GO" id="GO:0005634">
    <property type="term" value="C:nucleus"/>
    <property type="evidence" value="ECO:0007669"/>
    <property type="project" value="UniProtKB-SubCell"/>
</dbReference>
<dbReference type="PROSITE" id="PS50048">
    <property type="entry name" value="ZN2_CY6_FUNGAL_2"/>
    <property type="match status" value="1"/>
</dbReference>
<dbReference type="Proteomes" id="UP001152533">
    <property type="component" value="Unassembled WGS sequence"/>
</dbReference>
<evidence type="ECO:0000256" key="2">
    <source>
        <dbReference type="ARBA" id="ARBA00023242"/>
    </source>
</evidence>
<comment type="subcellular location">
    <subcellularLocation>
        <location evidence="1">Nucleus</location>
    </subcellularLocation>
</comment>
<feature type="compositionally biased region" description="Polar residues" evidence="3">
    <location>
        <begin position="174"/>
        <end position="186"/>
    </location>
</feature>
<name>A0A9W4WJU4_9PEZI</name>
<dbReference type="AlphaFoldDB" id="A0A9W4WJU4"/>
<dbReference type="Gene3D" id="4.10.240.10">
    <property type="entry name" value="Zn(2)-C6 fungal-type DNA-binding domain"/>
    <property type="match status" value="1"/>
</dbReference>
<dbReference type="PROSITE" id="PS00463">
    <property type="entry name" value="ZN2_CY6_FUNGAL_1"/>
    <property type="match status" value="1"/>
</dbReference>
<dbReference type="Pfam" id="PF11951">
    <property type="entry name" value="Fungal_trans_2"/>
    <property type="match status" value="1"/>
</dbReference>
<feature type="compositionally biased region" description="Polar residues" evidence="3">
    <location>
        <begin position="151"/>
        <end position="161"/>
    </location>
</feature>
<dbReference type="GO" id="GO:0008270">
    <property type="term" value="F:zinc ion binding"/>
    <property type="evidence" value="ECO:0007669"/>
    <property type="project" value="InterPro"/>
</dbReference>
<gene>
    <name evidence="5" type="ORF">CGXH109_LOCUS106609</name>
</gene>
<feature type="domain" description="Zn(2)-C6 fungal-type" evidence="4">
    <location>
        <begin position="20"/>
        <end position="48"/>
    </location>
</feature>
<evidence type="ECO:0000256" key="1">
    <source>
        <dbReference type="ARBA" id="ARBA00004123"/>
    </source>
</evidence>
<dbReference type="Pfam" id="PF00172">
    <property type="entry name" value="Zn_clus"/>
    <property type="match status" value="1"/>
</dbReference>
<proteinExistence type="predicted"/>
<dbReference type="SMART" id="SM00066">
    <property type="entry name" value="GAL4"/>
    <property type="match status" value="1"/>
</dbReference>
<dbReference type="EMBL" id="CAMGZC010001084">
    <property type="protein sequence ID" value="CAI0651450.1"/>
    <property type="molecule type" value="Genomic_DNA"/>
</dbReference>
<dbReference type="InterPro" id="IPR001138">
    <property type="entry name" value="Zn2Cys6_DnaBD"/>
</dbReference>
<evidence type="ECO:0000313" key="5">
    <source>
        <dbReference type="EMBL" id="CAI0651450.1"/>
    </source>
</evidence>
<feature type="region of interest" description="Disordered" evidence="3">
    <location>
        <begin position="147"/>
        <end position="186"/>
    </location>
</feature>
<dbReference type="PANTHER" id="PTHR37534">
    <property type="entry name" value="TRANSCRIPTIONAL ACTIVATOR PROTEIN UGA3"/>
    <property type="match status" value="1"/>
</dbReference>
<keyword evidence="6" id="KW-1185">Reference proteome</keyword>
<dbReference type="CDD" id="cd00067">
    <property type="entry name" value="GAL4"/>
    <property type="match status" value="1"/>
</dbReference>
<organism evidence="5 6">
    <name type="scientific">Colletotrichum noveboracense</name>
    <dbReference type="NCBI Taxonomy" id="2664923"/>
    <lineage>
        <taxon>Eukaryota</taxon>
        <taxon>Fungi</taxon>
        <taxon>Dikarya</taxon>
        <taxon>Ascomycota</taxon>
        <taxon>Pezizomycotina</taxon>
        <taxon>Sordariomycetes</taxon>
        <taxon>Hypocreomycetidae</taxon>
        <taxon>Glomerellales</taxon>
        <taxon>Glomerellaceae</taxon>
        <taxon>Colletotrichum</taxon>
        <taxon>Colletotrichum gloeosporioides species complex</taxon>
    </lineage>
</organism>
<dbReference type="InterPro" id="IPR036864">
    <property type="entry name" value="Zn2-C6_fun-type_DNA-bd_sf"/>
</dbReference>
<dbReference type="PANTHER" id="PTHR37534:SF46">
    <property type="entry name" value="ZN(II)2CYS6 TRANSCRIPTION FACTOR (EUROFUNG)"/>
    <property type="match status" value="1"/>
</dbReference>
<evidence type="ECO:0000256" key="3">
    <source>
        <dbReference type="SAM" id="MobiDB-lite"/>
    </source>
</evidence>
<evidence type="ECO:0000259" key="4">
    <source>
        <dbReference type="PROSITE" id="PS50048"/>
    </source>
</evidence>
<protein>
    <recommendedName>
        <fullName evidence="4">Zn(2)-C6 fungal-type domain-containing protein</fullName>
    </recommendedName>
</protein>
<keyword evidence="2" id="KW-0539">Nucleus</keyword>